<dbReference type="Proteomes" id="UP000663852">
    <property type="component" value="Unassembled WGS sequence"/>
</dbReference>
<proteinExistence type="inferred from homology"/>
<dbReference type="GO" id="GO:0001671">
    <property type="term" value="F:ATPase activator activity"/>
    <property type="evidence" value="ECO:0007669"/>
    <property type="project" value="TreeGrafter"/>
</dbReference>
<name>A0A813XNL9_ADIRI</name>
<comment type="subcellular location">
    <subcellularLocation>
        <location evidence="1">Membrane</location>
        <topology evidence="1">Single-pass type II membrane protein</topology>
    </subcellularLocation>
</comment>
<keyword evidence="4" id="KW-0735">Signal-anchor</keyword>
<dbReference type="OrthoDB" id="5912413at2759"/>
<dbReference type="InterPro" id="IPR038702">
    <property type="entry name" value="Na/K_ATPase_sub_beta_sf"/>
</dbReference>
<feature type="transmembrane region" description="Helical" evidence="7">
    <location>
        <begin position="81"/>
        <end position="103"/>
    </location>
</feature>
<dbReference type="AlphaFoldDB" id="A0A813XNL9"/>
<evidence type="ECO:0000256" key="6">
    <source>
        <dbReference type="ARBA" id="ARBA00023136"/>
    </source>
</evidence>
<dbReference type="InterPro" id="IPR000402">
    <property type="entry name" value="Na/K_ATPase_sub_beta"/>
</dbReference>
<evidence type="ECO:0000256" key="5">
    <source>
        <dbReference type="ARBA" id="ARBA00022989"/>
    </source>
</evidence>
<organism evidence="8 9">
    <name type="scientific">Adineta ricciae</name>
    <name type="common">Rotifer</name>
    <dbReference type="NCBI Taxonomy" id="249248"/>
    <lineage>
        <taxon>Eukaryota</taxon>
        <taxon>Metazoa</taxon>
        <taxon>Spiralia</taxon>
        <taxon>Gnathifera</taxon>
        <taxon>Rotifera</taxon>
        <taxon>Eurotatoria</taxon>
        <taxon>Bdelloidea</taxon>
        <taxon>Adinetida</taxon>
        <taxon>Adinetidae</taxon>
        <taxon>Adineta</taxon>
    </lineage>
</organism>
<evidence type="ECO:0000256" key="3">
    <source>
        <dbReference type="ARBA" id="ARBA00022692"/>
    </source>
</evidence>
<dbReference type="GO" id="GO:0006883">
    <property type="term" value="P:intracellular sodium ion homeostasis"/>
    <property type="evidence" value="ECO:0007669"/>
    <property type="project" value="TreeGrafter"/>
</dbReference>
<accession>A0A813XNL9</accession>
<evidence type="ECO:0000313" key="9">
    <source>
        <dbReference type="Proteomes" id="UP000663852"/>
    </source>
</evidence>
<gene>
    <name evidence="8" type="ORF">EDS130_LOCUS8363</name>
</gene>
<dbReference type="EMBL" id="CAJNOJ010000027">
    <property type="protein sequence ID" value="CAF0872505.1"/>
    <property type="molecule type" value="Genomic_DNA"/>
</dbReference>
<dbReference type="Pfam" id="PF00287">
    <property type="entry name" value="Na_K-ATPase"/>
    <property type="match status" value="1"/>
</dbReference>
<sequence>MDSDEEWFETINSREPYIVRPRSNLRSPLYPSATTREDVLIKDGPLTGFDHLSNIRNYIWNRNTRRFCARDGLEWAKLGCFYSIFFFVLGVIFSAFVIVYILLLDKKTPRRLGNESALAFDNGINPGLGFRPQYYMDRSLIQWRTSRKTGHQSFIQMVDNVHQWVLGYGLKDQYHQQMIDCAGLPRDVLINYFRQGLSCIFFFTDVKPGPNPCSKPKNYGYNKGRPCVVIKLNRVFGWVPEPYQSKDEVPLEIRDLWQPVMKDYVLIKCFGQYPTDQDLIHQIDHISILGNKAIGGIPLYYYPFLNQPGYRQPYIWAQFIKVESNVLLNIICRAYARNIRQSTSIEDMTGAVHFELWFQ</sequence>
<evidence type="ECO:0000256" key="4">
    <source>
        <dbReference type="ARBA" id="ARBA00022968"/>
    </source>
</evidence>
<dbReference type="GO" id="GO:0036376">
    <property type="term" value="P:sodium ion export across plasma membrane"/>
    <property type="evidence" value="ECO:0007669"/>
    <property type="project" value="TreeGrafter"/>
</dbReference>
<evidence type="ECO:0000313" key="8">
    <source>
        <dbReference type="EMBL" id="CAF0872505.1"/>
    </source>
</evidence>
<dbReference type="PANTHER" id="PTHR11523:SF28">
    <property type="entry name" value="NA_K-ATPASE BETA SUBUNIT ISOFORM 4-RELATED"/>
    <property type="match status" value="1"/>
</dbReference>
<dbReference type="Gene3D" id="2.60.40.1660">
    <property type="entry name" value="Na, k-atpase alpha subunit"/>
    <property type="match status" value="1"/>
</dbReference>
<evidence type="ECO:0000256" key="1">
    <source>
        <dbReference type="ARBA" id="ARBA00004606"/>
    </source>
</evidence>
<comment type="caution">
    <text evidence="8">The sequence shown here is derived from an EMBL/GenBank/DDBJ whole genome shotgun (WGS) entry which is preliminary data.</text>
</comment>
<keyword evidence="6 7" id="KW-0472">Membrane</keyword>
<keyword evidence="3 7" id="KW-0812">Transmembrane</keyword>
<protein>
    <submittedName>
        <fullName evidence="8">Uncharacterized protein</fullName>
    </submittedName>
</protein>
<comment type="similarity">
    <text evidence="2">Belongs to the X(+)/potassium ATPases subunit beta family.</text>
</comment>
<evidence type="ECO:0000256" key="7">
    <source>
        <dbReference type="SAM" id="Phobius"/>
    </source>
</evidence>
<dbReference type="PANTHER" id="PTHR11523">
    <property type="entry name" value="SODIUM/POTASSIUM-DEPENDENT ATPASE BETA SUBUNIT"/>
    <property type="match status" value="1"/>
</dbReference>
<evidence type="ECO:0000256" key="2">
    <source>
        <dbReference type="ARBA" id="ARBA00005876"/>
    </source>
</evidence>
<dbReference type="GO" id="GO:1990573">
    <property type="term" value="P:potassium ion import across plasma membrane"/>
    <property type="evidence" value="ECO:0007669"/>
    <property type="project" value="TreeGrafter"/>
</dbReference>
<keyword evidence="5 7" id="KW-1133">Transmembrane helix</keyword>
<dbReference type="GO" id="GO:0030007">
    <property type="term" value="P:intracellular potassium ion homeostasis"/>
    <property type="evidence" value="ECO:0007669"/>
    <property type="project" value="TreeGrafter"/>
</dbReference>
<reference evidence="8" key="1">
    <citation type="submission" date="2021-02" db="EMBL/GenBank/DDBJ databases">
        <authorList>
            <person name="Nowell W R."/>
        </authorList>
    </citation>
    <scope>NUCLEOTIDE SEQUENCE</scope>
</reference>
<dbReference type="GO" id="GO:0005890">
    <property type="term" value="C:sodium:potassium-exchanging ATPase complex"/>
    <property type="evidence" value="ECO:0007669"/>
    <property type="project" value="InterPro"/>
</dbReference>